<dbReference type="OrthoDB" id="6050800at2759"/>
<name>A0A8B8ATM8_CRAVI</name>
<organism evidence="3 4">
    <name type="scientific">Crassostrea virginica</name>
    <name type="common">Eastern oyster</name>
    <dbReference type="NCBI Taxonomy" id="6565"/>
    <lineage>
        <taxon>Eukaryota</taxon>
        <taxon>Metazoa</taxon>
        <taxon>Spiralia</taxon>
        <taxon>Lophotrochozoa</taxon>
        <taxon>Mollusca</taxon>
        <taxon>Bivalvia</taxon>
        <taxon>Autobranchia</taxon>
        <taxon>Pteriomorphia</taxon>
        <taxon>Ostreida</taxon>
        <taxon>Ostreoidea</taxon>
        <taxon>Ostreidae</taxon>
        <taxon>Crassostrea</taxon>
    </lineage>
</organism>
<evidence type="ECO:0000256" key="1">
    <source>
        <dbReference type="SAM" id="SignalP"/>
    </source>
</evidence>
<evidence type="ECO:0000259" key="2">
    <source>
        <dbReference type="Pfam" id="PF25273"/>
    </source>
</evidence>
<feature type="signal peptide" evidence="1">
    <location>
        <begin position="1"/>
        <end position="23"/>
    </location>
</feature>
<evidence type="ECO:0000313" key="3">
    <source>
        <dbReference type="Proteomes" id="UP000694844"/>
    </source>
</evidence>
<dbReference type="PANTHER" id="PTHR34415:SF1">
    <property type="entry name" value="INTEGRASE CATALYTIC DOMAIN-CONTAINING PROTEIN"/>
    <property type="match status" value="1"/>
</dbReference>
<sequence length="167" mass="19198">MAWGRSALFYTVIIVQIPGHTKCQVDAGFAQIKKKYRRSDCDTLQHVADAVSQSSKGNEAVIIQNDSVKYREWKEFIQTAFLPLKGIRKFHHFYFLALLPGIVLCSVDADSEKVPVVLRKEDICADLPSEILPGGLSRERQIYLYKNIRPHVREQFRNITCPEFNEE</sequence>
<evidence type="ECO:0000313" key="4">
    <source>
        <dbReference type="RefSeq" id="XP_022294712.1"/>
    </source>
</evidence>
<keyword evidence="1" id="KW-0732">Signal</keyword>
<keyword evidence="3" id="KW-1185">Reference proteome</keyword>
<accession>A0A8B8ATM8</accession>
<dbReference type="GeneID" id="111104843"/>
<gene>
    <name evidence="4" type="primary">LOC111104843</name>
</gene>
<dbReference type="Proteomes" id="UP000694844">
    <property type="component" value="Chromosome 7"/>
</dbReference>
<dbReference type="RefSeq" id="XP_022294712.1">
    <property type="nucleotide sequence ID" value="XM_022439004.1"/>
</dbReference>
<feature type="domain" description="DUF7869" evidence="2">
    <location>
        <begin position="17"/>
        <end position="95"/>
    </location>
</feature>
<dbReference type="AlphaFoldDB" id="A0A8B8ATM8"/>
<dbReference type="KEGG" id="cvn:111104843"/>
<protein>
    <submittedName>
        <fullName evidence="4">Uncharacterized protein LOC111104843</fullName>
    </submittedName>
</protein>
<feature type="chain" id="PRO_5034884774" evidence="1">
    <location>
        <begin position="24"/>
        <end position="167"/>
    </location>
</feature>
<dbReference type="InterPro" id="IPR057191">
    <property type="entry name" value="DUF7869"/>
</dbReference>
<dbReference type="Pfam" id="PF25273">
    <property type="entry name" value="DUF7869"/>
    <property type="match status" value="1"/>
</dbReference>
<dbReference type="PANTHER" id="PTHR34415">
    <property type="entry name" value="INTEGRASE CATALYTIC DOMAIN-CONTAINING PROTEIN"/>
    <property type="match status" value="1"/>
</dbReference>
<reference evidence="4" key="1">
    <citation type="submission" date="2025-08" db="UniProtKB">
        <authorList>
            <consortium name="RefSeq"/>
        </authorList>
    </citation>
    <scope>IDENTIFICATION</scope>
    <source>
        <tissue evidence="4">Whole sample</tissue>
    </source>
</reference>
<proteinExistence type="predicted"/>